<sequence length="963" mass="103907">MREAAEKEPDDSPLYGFIRFRRRNILIKYIPEGTSRVLKARSQVHFQSVAERFIPNDTTFSISTPKELRDNALTSACSTHTATASISSSNSSLRARRLTDIAESADEEEPPTAVMSAGSPVTFGEIDGKGKNSQGLAVVITAHDSSITDGGPGSPVFLDGDRDLLGSPLSASFSRDSLEPRRKSTGTSPRPSSTDLYGPYIYTPREKVRLGPRPHVEPVKRPHTSGERPKAFPSPDQEIRPVVSVPKSVQIPPRKSKESRNRSLSNESLRSEQDTISFLSIEIEDSPPPSPKSLSPVPSQEPALTPEKQRLMRALQLRRKTMQPELKEQSRRDEEAALEIQDREEGENGIVSQKIVEPDSNESIGGQEGADVLEESSCGDAVSEGVTLDRGNEQTETGDATEDLREQDDKLPESPVELQSPESTKVRGEPDSDVDTESDHTEISIMTDSRPVTMTAIQQPIPSMIKSSSRSHPTKPPSPDPLASKVLKRTDRPIESEPVNEPPVPEAARSVSAPFLKPTAPAAGPRKAVGGGGGGVAQRIRQLEMLSVQKAAAAAGKSPPVSRGGSPTPPIPQYHPNRPSSVHVPVALRRMSNPPAPLRPTSSVSRPSTPNTSVSTLGNSSGSFTSSLRSVISTPSLPKSSPPKSSPAPRMEIIERNNRPELQVTTQITRDEQGTPHPSSQSPPAPIPAPESAKSLKSPNSFSRRSSVDITPQDPVLRSRSVDVAPPPTTTTASRGQSIDRGRGILSRSSSSRDLENLSEKIPTPSSSPKPTPTSPRPPSTYTNSSKKSKKEKERRGSSSSSGGSGPSKEKSRSKSKSPTTPKSPKSPGFLQKMSAALTGKKSKEDVQAPAPVAPAEPAKKSYLLAGWINAQLPDTMLWRRRCLKIDSSGWLFLSLSEDENAPQTKRYHISTEVRSVDLPDMDEQELPHSVRLHLFEGGTLQCACQNANEQKEVLGVIRGCIA</sequence>
<dbReference type="EMBL" id="ML119111">
    <property type="protein sequence ID" value="RPB15942.1"/>
    <property type="molecule type" value="Genomic_DNA"/>
</dbReference>
<feature type="compositionally biased region" description="Basic and acidic residues" evidence="1">
    <location>
        <begin position="325"/>
        <end position="343"/>
    </location>
</feature>
<dbReference type="SUPFAM" id="SSF55753">
    <property type="entry name" value="Actin depolymerizing proteins"/>
    <property type="match status" value="1"/>
</dbReference>
<accession>A0A3N4L333</accession>
<feature type="compositionally biased region" description="Polar residues" evidence="1">
    <location>
        <begin position="185"/>
        <end position="195"/>
    </location>
</feature>
<evidence type="ECO:0000256" key="1">
    <source>
        <dbReference type="SAM" id="MobiDB-lite"/>
    </source>
</evidence>
<evidence type="ECO:0008006" key="4">
    <source>
        <dbReference type="Google" id="ProtNLM"/>
    </source>
</evidence>
<reference evidence="2 3" key="1">
    <citation type="journal article" date="2018" name="Nat. Ecol. Evol.">
        <title>Pezizomycetes genomes reveal the molecular basis of ectomycorrhizal truffle lifestyle.</title>
        <authorList>
            <person name="Murat C."/>
            <person name="Payen T."/>
            <person name="Noel B."/>
            <person name="Kuo A."/>
            <person name="Morin E."/>
            <person name="Chen J."/>
            <person name="Kohler A."/>
            <person name="Krizsan K."/>
            <person name="Balestrini R."/>
            <person name="Da Silva C."/>
            <person name="Montanini B."/>
            <person name="Hainaut M."/>
            <person name="Levati E."/>
            <person name="Barry K.W."/>
            <person name="Belfiori B."/>
            <person name="Cichocki N."/>
            <person name="Clum A."/>
            <person name="Dockter R.B."/>
            <person name="Fauchery L."/>
            <person name="Guy J."/>
            <person name="Iotti M."/>
            <person name="Le Tacon F."/>
            <person name="Lindquist E.A."/>
            <person name="Lipzen A."/>
            <person name="Malagnac F."/>
            <person name="Mello A."/>
            <person name="Molinier V."/>
            <person name="Miyauchi S."/>
            <person name="Poulain J."/>
            <person name="Riccioni C."/>
            <person name="Rubini A."/>
            <person name="Sitrit Y."/>
            <person name="Splivallo R."/>
            <person name="Traeger S."/>
            <person name="Wang M."/>
            <person name="Zifcakova L."/>
            <person name="Wipf D."/>
            <person name="Zambonelli A."/>
            <person name="Paolocci F."/>
            <person name="Nowrousian M."/>
            <person name="Ottonello S."/>
            <person name="Baldrian P."/>
            <person name="Spatafora J.W."/>
            <person name="Henrissat B."/>
            <person name="Nagy L.G."/>
            <person name="Aury J.M."/>
            <person name="Wincker P."/>
            <person name="Grigoriev I.V."/>
            <person name="Bonfante P."/>
            <person name="Martin F.M."/>
        </authorList>
    </citation>
    <scope>NUCLEOTIDE SEQUENCE [LARGE SCALE GENOMIC DNA]</scope>
    <source>
        <strain evidence="2 3">CCBAS932</strain>
    </source>
</reference>
<feature type="region of interest" description="Disordered" evidence="1">
    <location>
        <begin position="549"/>
        <end position="831"/>
    </location>
</feature>
<dbReference type="Gene3D" id="3.40.20.10">
    <property type="entry name" value="Severin"/>
    <property type="match status" value="1"/>
</dbReference>
<evidence type="ECO:0000313" key="2">
    <source>
        <dbReference type="EMBL" id="RPB15942.1"/>
    </source>
</evidence>
<dbReference type="STRING" id="1392247.A0A3N4L333"/>
<dbReference type="InParanoid" id="A0A3N4L333"/>
<name>A0A3N4L333_9PEZI</name>
<feature type="compositionally biased region" description="Basic and acidic residues" evidence="1">
    <location>
        <begin position="402"/>
        <end position="412"/>
    </location>
</feature>
<feature type="compositionally biased region" description="Low complexity" evidence="1">
    <location>
        <begin position="817"/>
        <end position="829"/>
    </location>
</feature>
<feature type="compositionally biased region" description="Basic and acidic residues" evidence="1">
    <location>
        <begin position="204"/>
        <end position="230"/>
    </location>
</feature>
<dbReference type="InterPro" id="IPR029006">
    <property type="entry name" value="ADF-H/Gelsolin-like_dom_sf"/>
</dbReference>
<dbReference type="AlphaFoldDB" id="A0A3N4L333"/>
<feature type="region of interest" description="Disordered" evidence="1">
    <location>
        <begin position="102"/>
        <end position="128"/>
    </location>
</feature>
<gene>
    <name evidence="2" type="ORF">P167DRAFT_383705</name>
</gene>
<feature type="compositionally biased region" description="Polar residues" evidence="1">
    <location>
        <begin position="617"/>
        <end position="632"/>
    </location>
</feature>
<feature type="compositionally biased region" description="Polar residues" evidence="1">
    <location>
        <begin position="697"/>
        <end position="710"/>
    </location>
</feature>
<organism evidence="2 3">
    <name type="scientific">Morchella conica CCBAS932</name>
    <dbReference type="NCBI Taxonomy" id="1392247"/>
    <lineage>
        <taxon>Eukaryota</taxon>
        <taxon>Fungi</taxon>
        <taxon>Dikarya</taxon>
        <taxon>Ascomycota</taxon>
        <taxon>Pezizomycotina</taxon>
        <taxon>Pezizomycetes</taxon>
        <taxon>Pezizales</taxon>
        <taxon>Morchellaceae</taxon>
        <taxon>Morchella</taxon>
    </lineage>
</organism>
<feature type="compositionally biased region" description="Polar residues" evidence="1">
    <location>
        <begin position="444"/>
        <end position="471"/>
    </location>
</feature>
<dbReference type="Proteomes" id="UP000277580">
    <property type="component" value="Unassembled WGS sequence"/>
</dbReference>
<keyword evidence="3" id="KW-1185">Reference proteome</keyword>
<feature type="region of interest" description="Disordered" evidence="1">
    <location>
        <begin position="168"/>
        <end position="535"/>
    </location>
</feature>
<proteinExistence type="predicted"/>
<protein>
    <recommendedName>
        <fullName evidence="4">PH domain-containing protein</fullName>
    </recommendedName>
</protein>
<feature type="compositionally biased region" description="Low complexity" evidence="1">
    <location>
        <begin position="599"/>
        <end position="616"/>
    </location>
</feature>
<evidence type="ECO:0000313" key="3">
    <source>
        <dbReference type="Proteomes" id="UP000277580"/>
    </source>
</evidence>
<dbReference type="OrthoDB" id="74412at2759"/>
<feature type="compositionally biased region" description="Pro residues" evidence="1">
    <location>
        <begin position="766"/>
        <end position="779"/>
    </location>
</feature>